<proteinExistence type="predicted"/>
<keyword evidence="2" id="KW-1185">Reference proteome</keyword>
<gene>
    <name evidence="1" type="ORF">Fot_21116</name>
</gene>
<evidence type="ECO:0000313" key="1">
    <source>
        <dbReference type="EMBL" id="KAL2528515.1"/>
    </source>
</evidence>
<dbReference type="Proteomes" id="UP001604277">
    <property type="component" value="Unassembled WGS sequence"/>
</dbReference>
<organism evidence="1 2">
    <name type="scientific">Forsythia ovata</name>
    <dbReference type="NCBI Taxonomy" id="205694"/>
    <lineage>
        <taxon>Eukaryota</taxon>
        <taxon>Viridiplantae</taxon>
        <taxon>Streptophyta</taxon>
        <taxon>Embryophyta</taxon>
        <taxon>Tracheophyta</taxon>
        <taxon>Spermatophyta</taxon>
        <taxon>Magnoliopsida</taxon>
        <taxon>eudicotyledons</taxon>
        <taxon>Gunneridae</taxon>
        <taxon>Pentapetalae</taxon>
        <taxon>asterids</taxon>
        <taxon>lamiids</taxon>
        <taxon>Lamiales</taxon>
        <taxon>Oleaceae</taxon>
        <taxon>Forsythieae</taxon>
        <taxon>Forsythia</taxon>
    </lineage>
</organism>
<name>A0ABD1UVG2_9LAMI</name>
<protein>
    <submittedName>
        <fullName evidence="1">60S ribosomal protein L12-like</fullName>
    </submittedName>
</protein>
<comment type="caution">
    <text evidence="1">The sequence shown here is derived from an EMBL/GenBank/DDBJ whole genome shotgun (WGS) entry which is preliminary data.</text>
</comment>
<dbReference type="EMBL" id="JBFOLJ010000006">
    <property type="protein sequence ID" value="KAL2528515.1"/>
    <property type="molecule type" value="Genomic_DNA"/>
</dbReference>
<sequence>MATFLVIVSITLGNSRSRNKGRCCHRAGLHDLGNLDDIIKGDAAIVLNVLGLLSVTLGLLQGLDDERGGRRHGGHLRLAVLDGELDGHAKDILVPGDFLCDILANFLRGQDERTNLGSERTGCSDLATSDPDEHVHYLSRKKKNPVASVATIAEEIFNAGVPLSSDVGASALGASLAVDPKASGGLDLLVAFEVAAGDLLFFGDGADFGKDALGAGEGEESAATSPATRKMRARTNTWRAIFECTIFNLI</sequence>
<accession>A0ABD1UVG2</accession>
<dbReference type="AlphaFoldDB" id="A0ABD1UVG2"/>
<evidence type="ECO:0000313" key="2">
    <source>
        <dbReference type="Proteomes" id="UP001604277"/>
    </source>
</evidence>
<reference evidence="2" key="1">
    <citation type="submission" date="2024-07" db="EMBL/GenBank/DDBJ databases">
        <title>Two chromosome-level genome assemblies of Korean endemic species Abeliophyllum distichum and Forsythia ovata (Oleaceae).</title>
        <authorList>
            <person name="Jang H."/>
        </authorList>
    </citation>
    <scope>NUCLEOTIDE SEQUENCE [LARGE SCALE GENOMIC DNA]</scope>
</reference>